<evidence type="ECO:0000256" key="6">
    <source>
        <dbReference type="ARBA" id="ARBA00022692"/>
    </source>
</evidence>
<keyword evidence="12 16" id="KW-0472">Membrane</keyword>
<reference evidence="18" key="1">
    <citation type="submission" date="2023-03" db="EMBL/GenBank/DDBJ databases">
        <authorList>
            <person name="Julca I."/>
        </authorList>
    </citation>
    <scope>NUCLEOTIDE SEQUENCE</scope>
</reference>
<evidence type="ECO:0000256" key="1">
    <source>
        <dbReference type="ARBA" id="ARBA00000900"/>
    </source>
</evidence>
<dbReference type="PANTHER" id="PTHR47035">
    <property type="entry name" value="OS11G0150450 PROTEIN"/>
    <property type="match status" value="1"/>
</dbReference>
<accession>A0AAV1C8Y6</accession>
<dbReference type="FunFam" id="3.30.40.10:FF:000187">
    <property type="entry name" value="E3 ubiquitin-protein ligase ATL6"/>
    <property type="match status" value="1"/>
</dbReference>
<dbReference type="Proteomes" id="UP001161247">
    <property type="component" value="Chromosome 1"/>
</dbReference>
<dbReference type="GO" id="GO:0016020">
    <property type="term" value="C:membrane"/>
    <property type="evidence" value="ECO:0007669"/>
    <property type="project" value="UniProtKB-SubCell"/>
</dbReference>
<evidence type="ECO:0000256" key="16">
    <source>
        <dbReference type="SAM" id="Phobius"/>
    </source>
</evidence>
<evidence type="ECO:0000256" key="15">
    <source>
        <dbReference type="SAM" id="MobiDB-lite"/>
    </source>
</evidence>
<keyword evidence="9" id="KW-0833">Ubl conjugation pathway</keyword>
<keyword evidence="19" id="KW-1185">Reference proteome</keyword>
<sequence length="225" mass="24924">MMSSGINLVMTVIGFAVSILFIVFVCTRLICARIQMSAARRSIRGATRSDLSVLERGLHGVEHVILSNFPTKKYSDGFFSSAETIQCTVCLADYNKEDTLRILPACGHFFHASCIDAWLYQHSTCPVCRISLREVTEKKRFMQPLFSSAIRGSAQSTNSNTYGFSSNGHRISFPTLDNHRTAPARGECFHSEGGRAGDGESRTICDDWDVTRKPENKQVETPSSA</sequence>
<feature type="region of interest" description="Disordered" evidence="15">
    <location>
        <begin position="187"/>
        <end position="225"/>
    </location>
</feature>
<evidence type="ECO:0000256" key="12">
    <source>
        <dbReference type="ARBA" id="ARBA00023136"/>
    </source>
</evidence>
<dbReference type="Pfam" id="PF13639">
    <property type="entry name" value="zf-RING_2"/>
    <property type="match status" value="1"/>
</dbReference>
<dbReference type="SUPFAM" id="SSF57850">
    <property type="entry name" value="RING/U-box"/>
    <property type="match status" value="1"/>
</dbReference>
<dbReference type="InterPro" id="IPR001841">
    <property type="entry name" value="Znf_RING"/>
</dbReference>
<comment type="subcellular location">
    <subcellularLocation>
        <location evidence="2">Membrane</location>
        <topology evidence="2">Single-pass membrane protein</topology>
    </subcellularLocation>
</comment>
<keyword evidence="10" id="KW-0862">Zinc</keyword>
<evidence type="ECO:0000313" key="19">
    <source>
        <dbReference type="Proteomes" id="UP001161247"/>
    </source>
</evidence>
<dbReference type="PANTHER" id="PTHR47035:SF3">
    <property type="entry name" value="OS11G0150450 PROTEIN"/>
    <property type="match status" value="1"/>
</dbReference>
<dbReference type="InterPro" id="IPR053070">
    <property type="entry name" value="RING-type_E3_ubiquitin-ligase"/>
</dbReference>
<proteinExistence type="inferred from homology"/>
<evidence type="ECO:0000256" key="7">
    <source>
        <dbReference type="ARBA" id="ARBA00022723"/>
    </source>
</evidence>
<evidence type="ECO:0000256" key="5">
    <source>
        <dbReference type="ARBA" id="ARBA00022679"/>
    </source>
</evidence>
<keyword evidence="11 16" id="KW-1133">Transmembrane helix</keyword>
<evidence type="ECO:0000256" key="11">
    <source>
        <dbReference type="ARBA" id="ARBA00022989"/>
    </source>
</evidence>
<evidence type="ECO:0000256" key="13">
    <source>
        <dbReference type="ARBA" id="ARBA00024209"/>
    </source>
</evidence>
<organism evidence="18 19">
    <name type="scientific">Oldenlandia corymbosa var. corymbosa</name>
    <dbReference type="NCBI Taxonomy" id="529605"/>
    <lineage>
        <taxon>Eukaryota</taxon>
        <taxon>Viridiplantae</taxon>
        <taxon>Streptophyta</taxon>
        <taxon>Embryophyta</taxon>
        <taxon>Tracheophyta</taxon>
        <taxon>Spermatophyta</taxon>
        <taxon>Magnoliopsida</taxon>
        <taxon>eudicotyledons</taxon>
        <taxon>Gunneridae</taxon>
        <taxon>Pentapetalae</taxon>
        <taxon>asterids</taxon>
        <taxon>lamiids</taxon>
        <taxon>Gentianales</taxon>
        <taxon>Rubiaceae</taxon>
        <taxon>Rubioideae</taxon>
        <taxon>Spermacoceae</taxon>
        <taxon>Hedyotis-Oldenlandia complex</taxon>
        <taxon>Oldenlandia</taxon>
    </lineage>
</organism>
<dbReference type="EMBL" id="OX459118">
    <property type="protein sequence ID" value="CAI9091272.1"/>
    <property type="molecule type" value="Genomic_DNA"/>
</dbReference>
<feature type="domain" description="RING-type" evidence="17">
    <location>
        <begin position="87"/>
        <end position="129"/>
    </location>
</feature>
<keyword evidence="5" id="KW-0808">Transferase</keyword>
<feature type="compositionally biased region" description="Basic and acidic residues" evidence="15">
    <location>
        <begin position="187"/>
        <end position="218"/>
    </location>
</feature>
<comment type="similarity">
    <text evidence="13">Belongs to the RING-type zinc finger family. ATL subfamily.</text>
</comment>
<evidence type="ECO:0000256" key="8">
    <source>
        <dbReference type="ARBA" id="ARBA00022771"/>
    </source>
</evidence>
<dbReference type="CDD" id="cd16461">
    <property type="entry name" value="RING-H2_EL5-like"/>
    <property type="match status" value="1"/>
</dbReference>
<gene>
    <name evidence="18" type="ORF">OLC1_LOCUS3238</name>
</gene>
<evidence type="ECO:0000259" key="17">
    <source>
        <dbReference type="PROSITE" id="PS50089"/>
    </source>
</evidence>
<evidence type="ECO:0000256" key="3">
    <source>
        <dbReference type="ARBA" id="ARBA00004906"/>
    </source>
</evidence>
<dbReference type="PROSITE" id="PS50089">
    <property type="entry name" value="ZF_RING_2"/>
    <property type="match status" value="1"/>
</dbReference>
<dbReference type="Gene3D" id="3.30.40.10">
    <property type="entry name" value="Zinc/RING finger domain, C3HC4 (zinc finger)"/>
    <property type="match status" value="1"/>
</dbReference>
<name>A0AAV1C8Y6_OLDCO</name>
<keyword evidence="7" id="KW-0479">Metal-binding</keyword>
<evidence type="ECO:0000256" key="2">
    <source>
        <dbReference type="ARBA" id="ARBA00004167"/>
    </source>
</evidence>
<evidence type="ECO:0000256" key="9">
    <source>
        <dbReference type="ARBA" id="ARBA00022786"/>
    </source>
</evidence>
<dbReference type="EC" id="2.3.2.27" evidence="4"/>
<dbReference type="InterPro" id="IPR013083">
    <property type="entry name" value="Znf_RING/FYVE/PHD"/>
</dbReference>
<protein>
    <recommendedName>
        <fullName evidence="4">RING-type E3 ubiquitin transferase</fullName>
        <ecNumber evidence="4">2.3.2.27</ecNumber>
    </recommendedName>
</protein>
<dbReference type="SMART" id="SM00184">
    <property type="entry name" value="RING"/>
    <property type="match status" value="1"/>
</dbReference>
<keyword evidence="6 16" id="KW-0812">Transmembrane</keyword>
<dbReference type="GO" id="GO:0061630">
    <property type="term" value="F:ubiquitin protein ligase activity"/>
    <property type="evidence" value="ECO:0007669"/>
    <property type="project" value="UniProtKB-EC"/>
</dbReference>
<evidence type="ECO:0000313" key="18">
    <source>
        <dbReference type="EMBL" id="CAI9091272.1"/>
    </source>
</evidence>
<keyword evidence="8 14" id="KW-0863">Zinc-finger</keyword>
<comment type="pathway">
    <text evidence="3">Protein modification; protein ubiquitination.</text>
</comment>
<evidence type="ECO:0000256" key="10">
    <source>
        <dbReference type="ARBA" id="ARBA00022833"/>
    </source>
</evidence>
<evidence type="ECO:0000256" key="4">
    <source>
        <dbReference type="ARBA" id="ARBA00012483"/>
    </source>
</evidence>
<comment type="catalytic activity">
    <reaction evidence="1">
        <text>S-ubiquitinyl-[E2 ubiquitin-conjugating enzyme]-L-cysteine + [acceptor protein]-L-lysine = [E2 ubiquitin-conjugating enzyme]-L-cysteine + N(6)-ubiquitinyl-[acceptor protein]-L-lysine.</text>
        <dbReference type="EC" id="2.3.2.27"/>
    </reaction>
</comment>
<evidence type="ECO:0000256" key="14">
    <source>
        <dbReference type="PROSITE-ProRule" id="PRU00175"/>
    </source>
</evidence>
<feature type="transmembrane region" description="Helical" evidence="16">
    <location>
        <begin position="6"/>
        <end position="31"/>
    </location>
</feature>
<dbReference type="GO" id="GO:0008270">
    <property type="term" value="F:zinc ion binding"/>
    <property type="evidence" value="ECO:0007669"/>
    <property type="project" value="UniProtKB-KW"/>
</dbReference>
<dbReference type="AlphaFoldDB" id="A0AAV1C8Y6"/>